<dbReference type="Proteomes" id="UP000005359">
    <property type="component" value="Unassembled WGS sequence"/>
</dbReference>
<dbReference type="STRING" id="411461.DORFOR_00196"/>
<feature type="transmembrane region" description="Helical" evidence="1">
    <location>
        <begin position="36"/>
        <end position="66"/>
    </location>
</feature>
<evidence type="ECO:0000313" key="2">
    <source>
        <dbReference type="EMBL" id="EDR48454.1"/>
    </source>
</evidence>
<accession>B0G1T6</accession>
<dbReference type="eggNOG" id="ENOG50306ZF">
    <property type="taxonomic scope" value="Bacteria"/>
</dbReference>
<reference evidence="2 3" key="1">
    <citation type="submission" date="2007-10" db="EMBL/GenBank/DDBJ databases">
        <title>Draft genome sequence of Dorea formicigenerans(ATCC 27755).</title>
        <authorList>
            <person name="Sudarsanam P."/>
            <person name="Ley R."/>
            <person name="Guruge J."/>
            <person name="Turnbaugh P.J."/>
            <person name="Mahowald M."/>
            <person name="Liep D."/>
            <person name="Gordon J."/>
        </authorList>
    </citation>
    <scope>NUCLEOTIDE SEQUENCE [LARGE SCALE GENOMIC DNA]</scope>
    <source>
        <strain evidence="2 3">ATCC 27755</strain>
    </source>
</reference>
<keyword evidence="1" id="KW-0812">Transmembrane</keyword>
<dbReference type="GeneID" id="92863910"/>
<evidence type="ECO:0000313" key="3">
    <source>
        <dbReference type="Proteomes" id="UP000005359"/>
    </source>
</evidence>
<protein>
    <submittedName>
        <fullName evidence="2">Uncharacterized protein</fullName>
    </submittedName>
</protein>
<comment type="caution">
    <text evidence="2">The sequence shown here is derived from an EMBL/GenBank/DDBJ whole genome shotgun (WGS) entry which is preliminary data.</text>
</comment>
<name>B0G1T6_9FIRM</name>
<gene>
    <name evidence="2" type="ORF">DORFOR_00196</name>
</gene>
<feature type="transmembrane region" description="Helical" evidence="1">
    <location>
        <begin position="123"/>
        <end position="141"/>
    </location>
</feature>
<feature type="transmembrane region" description="Helical" evidence="1">
    <location>
        <begin position="90"/>
        <end position="111"/>
    </location>
</feature>
<dbReference type="EMBL" id="AAXA02000005">
    <property type="protein sequence ID" value="EDR48454.1"/>
    <property type="molecule type" value="Genomic_DNA"/>
</dbReference>
<dbReference type="AlphaFoldDB" id="B0G1T6"/>
<proteinExistence type="predicted"/>
<feature type="transmembrane region" description="Helical" evidence="1">
    <location>
        <begin position="6"/>
        <end position="24"/>
    </location>
</feature>
<keyword evidence="1" id="KW-1133">Transmembrane helix</keyword>
<organism evidence="2 3">
    <name type="scientific">Dorea formicigenerans ATCC 27755</name>
    <dbReference type="NCBI Taxonomy" id="411461"/>
    <lineage>
        <taxon>Bacteria</taxon>
        <taxon>Bacillati</taxon>
        <taxon>Bacillota</taxon>
        <taxon>Clostridia</taxon>
        <taxon>Lachnospirales</taxon>
        <taxon>Lachnospiraceae</taxon>
        <taxon>Dorea</taxon>
    </lineage>
</organism>
<sequence>MDLSGIFQNNIVIVYFFMCLGLFMHDKMRECQKIAILYLVSFVACILRIIPIVQMTVAVIVIQFIYSEYLSEDSMKTKIITKVRYKILDYIFQFFINYATWMFVIALVLCSNRIGNKAGKYKYILLMMAAVLIFLLIQYIVSKKFEIKSVDKIYNYFEKYPINFMPSSIQEEKFTILSNMEDKSFFERKNTYNIFSLEFLKYKLEQSLGKKAKKKDQIILLKSYIKKSKNIRGYSTIEMQLLRTIALESGYTCVIRRKIFEFFYSKIIFSSLKQYYRAHQVVNWWDFKKYIIWLYYQCVPINVNGKQYDSIKSFINIKSVENWPLEKMFVAILALSGKCVNEKTLEIYADTITEYDLNIAVIEYLASNKDVHICDFEIERESIIKIENKKDVEEILEGKIENIEKMKCKVVDDFVKITMYCSGKINLKEIREQLGHALQINSDKIITLSEEL</sequence>
<dbReference type="PaxDb" id="411461-DORFOR_00196"/>
<dbReference type="RefSeq" id="WP_005330475.1">
    <property type="nucleotide sequence ID" value="NZ_AAXA02000005.1"/>
</dbReference>
<evidence type="ECO:0000256" key="1">
    <source>
        <dbReference type="SAM" id="Phobius"/>
    </source>
</evidence>
<reference evidence="2 3" key="2">
    <citation type="submission" date="2007-10" db="EMBL/GenBank/DDBJ databases">
        <authorList>
            <person name="Fulton L."/>
            <person name="Clifton S."/>
            <person name="Fulton B."/>
            <person name="Xu J."/>
            <person name="Minx P."/>
            <person name="Pepin K.H."/>
            <person name="Johnson M."/>
            <person name="Thiruvilangam P."/>
            <person name="Bhonagiri V."/>
            <person name="Nash W.E."/>
            <person name="Wang C."/>
            <person name="Mardis E.R."/>
            <person name="Wilson R.K."/>
        </authorList>
    </citation>
    <scope>NUCLEOTIDE SEQUENCE [LARGE SCALE GENOMIC DNA]</scope>
    <source>
        <strain evidence="2 3">ATCC 27755</strain>
    </source>
</reference>
<keyword evidence="1" id="KW-0472">Membrane</keyword>